<evidence type="ECO:0000256" key="2">
    <source>
        <dbReference type="ARBA" id="ARBA00022559"/>
    </source>
</evidence>
<comment type="cofactor">
    <cofactor evidence="1">
        <name>heme b</name>
        <dbReference type="ChEBI" id="CHEBI:60344"/>
    </cofactor>
</comment>
<evidence type="ECO:0000313" key="9">
    <source>
        <dbReference type="EMBL" id="AFY06714.1"/>
    </source>
</evidence>
<dbReference type="GO" id="GO:0005829">
    <property type="term" value="C:cytosol"/>
    <property type="evidence" value="ECO:0007669"/>
    <property type="project" value="TreeGrafter"/>
</dbReference>
<dbReference type="PANTHER" id="PTHR30521">
    <property type="entry name" value="DEFERROCHELATASE/PEROXIDASE"/>
    <property type="match status" value="1"/>
</dbReference>
<dbReference type="GO" id="GO:0020037">
    <property type="term" value="F:heme binding"/>
    <property type="evidence" value="ECO:0007669"/>
    <property type="project" value="InterPro"/>
</dbReference>
<keyword evidence="6 9" id="KW-0560">Oxidoreductase</keyword>
<evidence type="ECO:0000256" key="5">
    <source>
        <dbReference type="ARBA" id="ARBA00022729"/>
    </source>
</evidence>
<dbReference type="InterPro" id="IPR006314">
    <property type="entry name" value="Dyp_peroxidase"/>
</dbReference>
<evidence type="ECO:0000256" key="4">
    <source>
        <dbReference type="ARBA" id="ARBA00022723"/>
    </source>
</evidence>
<evidence type="ECO:0000256" key="3">
    <source>
        <dbReference type="ARBA" id="ARBA00022617"/>
    </source>
</evidence>
<evidence type="ECO:0000256" key="7">
    <source>
        <dbReference type="ARBA" id="ARBA00023004"/>
    </source>
</evidence>
<dbReference type="InterPro" id="IPR011008">
    <property type="entry name" value="Dimeric_a/b-barrel"/>
</dbReference>
<accession>A0A023H2M7</accession>
<keyword evidence="7" id="KW-0408">Iron</keyword>
<dbReference type="PANTHER" id="PTHR30521:SF4">
    <property type="entry name" value="DEFERROCHELATASE"/>
    <property type="match status" value="1"/>
</dbReference>
<feature type="non-terminal residue" evidence="9">
    <location>
        <position position="131"/>
    </location>
</feature>
<dbReference type="PROSITE" id="PS51404">
    <property type="entry name" value="DYP_PEROXIDASE"/>
    <property type="match status" value="1"/>
</dbReference>
<proteinExistence type="evidence at transcript level"/>
<evidence type="ECO:0000256" key="6">
    <source>
        <dbReference type="ARBA" id="ARBA00023002"/>
    </source>
</evidence>
<keyword evidence="2 9" id="KW-0575">Peroxidase</keyword>
<evidence type="ECO:0000259" key="8">
    <source>
        <dbReference type="Pfam" id="PF20628"/>
    </source>
</evidence>
<evidence type="ECO:0000256" key="1">
    <source>
        <dbReference type="ARBA" id="ARBA00001970"/>
    </source>
</evidence>
<dbReference type="AlphaFoldDB" id="A0A023H2M7"/>
<dbReference type="GO" id="GO:0004601">
    <property type="term" value="F:peroxidase activity"/>
    <property type="evidence" value="ECO:0007669"/>
    <property type="project" value="UniProtKB-KW"/>
</dbReference>
<sequence length="131" mass="14526">CPFAAHIRKVGPRMDIDNNQNTENQIMRAGIPYGPEVTDEENASSTAQLDRGLSFVAYQSSIEEGFIEQQYDWANDKDFPEKKKYTPGLDGVIGQTGSSQDRLVGGLIPGSPSQMKQIPQFVTPYGGEYFF</sequence>
<dbReference type="EMBL" id="JQ654375">
    <property type="protein sequence ID" value="AFY06714.1"/>
    <property type="molecule type" value="mRNA"/>
</dbReference>
<dbReference type="GO" id="GO:0046872">
    <property type="term" value="F:metal ion binding"/>
    <property type="evidence" value="ECO:0007669"/>
    <property type="project" value="UniProtKB-KW"/>
</dbReference>
<keyword evidence="3" id="KW-0349">Heme</keyword>
<feature type="non-terminal residue" evidence="9">
    <location>
        <position position="1"/>
    </location>
</feature>
<organism evidence="9">
    <name type="scientific">uncultured fungus</name>
    <dbReference type="NCBI Taxonomy" id="175245"/>
    <lineage>
        <taxon>Eukaryota</taxon>
        <taxon>Fungi</taxon>
        <taxon>environmental samples</taxon>
    </lineage>
</organism>
<dbReference type="SUPFAM" id="SSF54909">
    <property type="entry name" value="Dimeric alpha+beta barrel"/>
    <property type="match status" value="1"/>
</dbReference>
<keyword evidence="4" id="KW-0479">Metal-binding</keyword>
<dbReference type="Pfam" id="PF20628">
    <property type="entry name" value="Dyp_perox_C"/>
    <property type="match status" value="1"/>
</dbReference>
<reference evidence="9" key="1">
    <citation type="journal article" date="2014" name="PLoS ONE">
        <title>Widespread occurrence of expressed fungal secretory peroxidases in forest soils.</title>
        <authorList>
            <person name="Kellner H."/>
            <person name="Luis P."/>
            <person name="Pecyna M.J."/>
            <person name="Barbi F."/>
            <person name="Kapturska D."/>
            <person name="Kruger D."/>
            <person name="Zak D.R."/>
            <person name="Marmeisse R."/>
            <person name="Vandenbol M."/>
            <person name="Hofrichter M."/>
        </authorList>
    </citation>
    <scope>NUCLEOTIDE SEQUENCE</scope>
</reference>
<keyword evidence="5" id="KW-0732">Signal</keyword>
<protein>
    <submittedName>
        <fullName evidence="9">Dye-decolorizing peroxidase</fullName>
        <ecNumber evidence="9">1.11.1.19</ecNumber>
    </submittedName>
</protein>
<dbReference type="InterPro" id="IPR048328">
    <property type="entry name" value="Dyp_perox_C"/>
</dbReference>
<feature type="domain" description="Dyp-type peroxidase C-terminal" evidence="8">
    <location>
        <begin position="5"/>
        <end position="72"/>
    </location>
</feature>
<name>A0A023H2M7_9FUNG</name>
<dbReference type="EC" id="1.11.1.19" evidence="9"/>